<protein>
    <submittedName>
        <fullName evidence="2">Phosphotransferase</fullName>
    </submittedName>
</protein>
<dbReference type="Pfam" id="PF02958">
    <property type="entry name" value="EcKL"/>
    <property type="match status" value="1"/>
</dbReference>
<sequence>MSKKLWLAGRAATVGVHVAAEKIWTKAPRTAADVPRNGVSLTPQWLTAVLCNDVPGAEVVSWHSPGGSSGTSERAALRVEYNAAGQAAGLPTELFTKASASFTQRLLLGGADVLGGETSFFMAFRPEVEMEAPVGHWGAVDDRSWRSIIVLEDIAESKGATFVEPTAPLSRSQVEDVLRNMAAYHGAWWDRPELKVLKTPTDHYDNVAQMLDFEGRCKVGMERARSVIPSRLIGQADRMWRGTQEGLRVCTDDMPTTLLHGDPHAGQTYRTASGAMGLTDWQAVMRGGWSYDVAYFISSACRPEDRRAWERELLAHYLEHLALAGGVAPDLDEAMLRYRQSLFYPYSAWAFTIGRAWYQPKMQPDEISLAIIERIATAIDDLDSFGALGI</sequence>
<evidence type="ECO:0000313" key="3">
    <source>
        <dbReference type="Proteomes" id="UP000325003"/>
    </source>
</evidence>
<dbReference type="AlphaFoldDB" id="A0A5B1LMU8"/>
<dbReference type="InterPro" id="IPR011009">
    <property type="entry name" value="Kinase-like_dom_sf"/>
</dbReference>
<dbReference type="GO" id="GO:0016740">
    <property type="term" value="F:transferase activity"/>
    <property type="evidence" value="ECO:0007669"/>
    <property type="project" value="UniProtKB-KW"/>
</dbReference>
<dbReference type="EMBL" id="VUJV01000001">
    <property type="protein sequence ID" value="KAA1421873.1"/>
    <property type="molecule type" value="Genomic_DNA"/>
</dbReference>
<gene>
    <name evidence="2" type="ORF">F0U44_06290</name>
</gene>
<dbReference type="InterPro" id="IPR004119">
    <property type="entry name" value="EcKL"/>
</dbReference>
<accession>A0A5B1LMU8</accession>
<evidence type="ECO:0000313" key="2">
    <source>
        <dbReference type="EMBL" id="KAA1421873.1"/>
    </source>
</evidence>
<reference evidence="2 3" key="2">
    <citation type="submission" date="2019-09" db="EMBL/GenBank/DDBJ databases">
        <authorList>
            <person name="Jin C."/>
        </authorList>
    </citation>
    <scope>NUCLEOTIDE SEQUENCE [LARGE SCALE GENOMIC DNA]</scope>
    <source>
        <strain evidence="2 3">BN130099</strain>
    </source>
</reference>
<name>A0A5B1LMU8_9ACTN</name>
<comment type="caution">
    <text evidence="2">The sequence shown here is derived from an EMBL/GenBank/DDBJ whole genome shotgun (WGS) entry which is preliminary data.</text>
</comment>
<dbReference type="RefSeq" id="WP_149727334.1">
    <property type="nucleotide sequence ID" value="NZ_VUJV01000001.1"/>
</dbReference>
<dbReference type="SMART" id="SM00587">
    <property type="entry name" value="CHK"/>
    <property type="match status" value="1"/>
</dbReference>
<evidence type="ECO:0000259" key="1">
    <source>
        <dbReference type="SMART" id="SM00587"/>
    </source>
</evidence>
<keyword evidence="3" id="KW-1185">Reference proteome</keyword>
<dbReference type="Gene3D" id="3.90.1200.10">
    <property type="match status" value="1"/>
</dbReference>
<reference evidence="2 3" key="1">
    <citation type="submission" date="2019-09" db="EMBL/GenBank/DDBJ databases">
        <title>Nocardioides panacisoli sp. nov., isolated from the soil of a ginseng field.</title>
        <authorList>
            <person name="Cho C."/>
        </authorList>
    </citation>
    <scope>NUCLEOTIDE SEQUENCE [LARGE SCALE GENOMIC DNA]</scope>
    <source>
        <strain evidence="2 3">BN130099</strain>
    </source>
</reference>
<feature type="domain" description="CHK kinase-like" evidence="1">
    <location>
        <begin position="149"/>
        <end position="327"/>
    </location>
</feature>
<dbReference type="InterPro" id="IPR015897">
    <property type="entry name" value="CHK_kinase-like"/>
</dbReference>
<proteinExistence type="predicted"/>
<keyword evidence="2" id="KW-0808">Transferase</keyword>
<dbReference type="Proteomes" id="UP000325003">
    <property type="component" value="Unassembled WGS sequence"/>
</dbReference>
<dbReference type="SUPFAM" id="SSF56112">
    <property type="entry name" value="Protein kinase-like (PK-like)"/>
    <property type="match status" value="1"/>
</dbReference>
<organism evidence="2 3">
    <name type="scientific">Nocardioides humilatus</name>
    <dbReference type="NCBI Taxonomy" id="2607660"/>
    <lineage>
        <taxon>Bacteria</taxon>
        <taxon>Bacillati</taxon>
        <taxon>Actinomycetota</taxon>
        <taxon>Actinomycetes</taxon>
        <taxon>Propionibacteriales</taxon>
        <taxon>Nocardioidaceae</taxon>
        <taxon>Nocardioides</taxon>
    </lineage>
</organism>